<keyword evidence="6" id="KW-0547">Nucleotide-binding</keyword>
<dbReference type="Pfam" id="PF12627">
    <property type="entry name" value="PolyA_pol_RNAbd"/>
    <property type="match status" value="1"/>
</dbReference>
<dbReference type="PANTHER" id="PTHR47545:SF1">
    <property type="entry name" value="MULTIFUNCTIONAL CCA PROTEIN"/>
    <property type="match status" value="1"/>
</dbReference>
<dbReference type="PIRSF" id="PIRSF000813">
    <property type="entry name" value="CCA_bact"/>
    <property type="match status" value="1"/>
</dbReference>
<keyword evidence="10" id="KW-0694">RNA-binding</keyword>
<sequence>MDIYLVGGAVRDTLLGITVKEKDWVVVGATKEDLTELGYKQVGSDFPVFLHPETKEEYALARTERKSGMGHKGFSFDTQPNVTLEEDLKRRDLTINAMAQSEDGSLIDPFNGQEDLKNKLLKQVSDAFQEDPLRVFRVARFSAKLKHLGFSIDRKTMNTMNKLSLSGELETLPKERIWQETHKALQEKNPAEYFRVLIDSKATLGLKDMQKIDLDMFELITSKISNPKLRWASLASSLECDLNALNDTFGVPKKIQELSHIYKKLFEFTAKQAPDVENHEVLAFIEDVDALRRNKRFNKALKILGAGRAPDSLKDKALPWQEMSKKLKEIKPSSSELTGTEIIEDLRKQRLKVIEVELHKHG</sequence>
<dbReference type="PANTHER" id="PTHR47545">
    <property type="entry name" value="MULTIFUNCTIONAL CCA PROTEIN"/>
    <property type="match status" value="1"/>
</dbReference>
<dbReference type="EMBL" id="UINC01001845">
    <property type="protein sequence ID" value="SUZ89845.1"/>
    <property type="molecule type" value="Genomic_DNA"/>
</dbReference>
<keyword evidence="7" id="KW-0692">RNA repair</keyword>
<keyword evidence="8" id="KW-0067">ATP-binding</keyword>
<dbReference type="InterPro" id="IPR012006">
    <property type="entry name" value="CCA_bact"/>
</dbReference>
<dbReference type="InterPro" id="IPR002646">
    <property type="entry name" value="PolA_pol_head_dom"/>
</dbReference>
<evidence type="ECO:0000256" key="8">
    <source>
        <dbReference type="ARBA" id="ARBA00022840"/>
    </source>
</evidence>
<comment type="cofactor">
    <cofactor evidence="1">
        <name>Mg(2+)</name>
        <dbReference type="ChEBI" id="CHEBI:18420"/>
    </cofactor>
</comment>
<keyword evidence="9" id="KW-0460">Magnesium</keyword>
<proteinExistence type="predicted"/>
<keyword evidence="4" id="KW-0548">Nucleotidyltransferase</keyword>
<dbReference type="CDD" id="cd05398">
    <property type="entry name" value="NT_ClassII-CCAase"/>
    <property type="match status" value="1"/>
</dbReference>
<name>A0A381RDG6_9ZZZZ</name>
<evidence type="ECO:0000256" key="4">
    <source>
        <dbReference type="ARBA" id="ARBA00022695"/>
    </source>
</evidence>
<evidence type="ECO:0000256" key="10">
    <source>
        <dbReference type="ARBA" id="ARBA00022884"/>
    </source>
</evidence>
<dbReference type="AlphaFoldDB" id="A0A381RDG6"/>
<evidence type="ECO:0008006" key="14">
    <source>
        <dbReference type="Google" id="ProtNLM"/>
    </source>
</evidence>
<feature type="domain" description="Poly A polymerase head" evidence="11">
    <location>
        <begin position="3"/>
        <end position="121"/>
    </location>
</feature>
<organism evidence="13">
    <name type="scientific">marine metagenome</name>
    <dbReference type="NCBI Taxonomy" id="408172"/>
    <lineage>
        <taxon>unclassified sequences</taxon>
        <taxon>metagenomes</taxon>
        <taxon>ecological metagenomes</taxon>
    </lineage>
</organism>
<evidence type="ECO:0000259" key="11">
    <source>
        <dbReference type="Pfam" id="PF01743"/>
    </source>
</evidence>
<dbReference type="InterPro" id="IPR050124">
    <property type="entry name" value="tRNA_CCA-adding_enzyme"/>
</dbReference>
<evidence type="ECO:0000256" key="6">
    <source>
        <dbReference type="ARBA" id="ARBA00022741"/>
    </source>
</evidence>
<evidence type="ECO:0000256" key="5">
    <source>
        <dbReference type="ARBA" id="ARBA00022723"/>
    </source>
</evidence>
<dbReference type="InterPro" id="IPR032828">
    <property type="entry name" value="PolyA_RNA-bd"/>
</dbReference>
<protein>
    <recommendedName>
        <fullName evidence="14">Poly A polymerase head domain-containing protein</fullName>
    </recommendedName>
</protein>
<dbReference type="GO" id="GO:0001680">
    <property type="term" value="P:tRNA 3'-terminal CCA addition"/>
    <property type="evidence" value="ECO:0007669"/>
    <property type="project" value="InterPro"/>
</dbReference>
<dbReference type="Pfam" id="PF01743">
    <property type="entry name" value="PolyA_pol"/>
    <property type="match status" value="1"/>
</dbReference>
<dbReference type="GO" id="GO:0004810">
    <property type="term" value="F:CCA tRNA nucleotidyltransferase activity"/>
    <property type="evidence" value="ECO:0007669"/>
    <property type="project" value="InterPro"/>
</dbReference>
<keyword evidence="3" id="KW-0819">tRNA processing</keyword>
<feature type="domain" description="tRNA nucleotidyltransferase/poly(A) polymerase RNA and SrmB- binding" evidence="12">
    <location>
        <begin position="149"/>
        <end position="201"/>
    </location>
</feature>
<dbReference type="SUPFAM" id="SSF81891">
    <property type="entry name" value="Poly A polymerase C-terminal region-like"/>
    <property type="match status" value="1"/>
</dbReference>
<gene>
    <name evidence="13" type="ORF">METZ01_LOCUS42699</name>
</gene>
<reference evidence="13" key="1">
    <citation type="submission" date="2018-05" db="EMBL/GenBank/DDBJ databases">
        <authorList>
            <person name="Lanie J.A."/>
            <person name="Ng W.-L."/>
            <person name="Kazmierczak K.M."/>
            <person name="Andrzejewski T.M."/>
            <person name="Davidsen T.M."/>
            <person name="Wayne K.J."/>
            <person name="Tettelin H."/>
            <person name="Glass J.I."/>
            <person name="Rusch D."/>
            <person name="Podicherti R."/>
            <person name="Tsui H.-C.T."/>
            <person name="Winkler M.E."/>
        </authorList>
    </citation>
    <scope>NUCLEOTIDE SEQUENCE</scope>
</reference>
<evidence type="ECO:0000256" key="3">
    <source>
        <dbReference type="ARBA" id="ARBA00022694"/>
    </source>
</evidence>
<dbReference type="GO" id="GO:0005524">
    <property type="term" value="F:ATP binding"/>
    <property type="evidence" value="ECO:0007669"/>
    <property type="project" value="UniProtKB-KW"/>
</dbReference>
<keyword evidence="5" id="KW-0479">Metal-binding</keyword>
<evidence type="ECO:0000313" key="13">
    <source>
        <dbReference type="EMBL" id="SUZ89845.1"/>
    </source>
</evidence>
<dbReference type="GO" id="GO:0003723">
    <property type="term" value="F:RNA binding"/>
    <property type="evidence" value="ECO:0007669"/>
    <property type="project" value="UniProtKB-KW"/>
</dbReference>
<evidence type="ECO:0000256" key="9">
    <source>
        <dbReference type="ARBA" id="ARBA00022842"/>
    </source>
</evidence>
<dbReference type="GO" id="GO:0046872">
    <property type="term" value="F:metal ion binding"/>
    <property type="evidence" value="ECO:0007669"/>
    <property type="project" value="UniProtKB-KW"/>
</dbReference>
<dbReference type="InterPro" id="IPR043519">
    <property type="entry name" value="NT_sf"/>
</dbReference>
<dbReference type="SUPFAM" id="SSF81301">
    <property type="entry name" value="Nucleotidyltransferase"/>
    <property type="match status" value="1"/>
</dbReference>
<evidence type="ECO:0000256" key="2">
    <source>
        <dbReference type="ARBA" id="ARBA00022679"/>
    </source>
</evidence>
<dbReference type="Gene3D" id="1.10.3090.10">
    <property type="entry name" value="cca-adding enzyme, domain 2"/>
    <property type="match status" value="1"/>
</dbReference>
<evidence type="ECO:0000259" key="12">
    <source>
        <dbReference type="Pfam" id="PF12627"/>
    </source>
</evidence>
<evidence type="ECO:0000256" key="7">
    <source>
        <dbReference type="ARBA" id="ARBA00022800"/>
    </source>
</evidence>
<dbReference type="Gene3D" id="3.30.460.10">
    <property type="entry name" value="Beta Polymerase, domain 2"/>
    <property type="match status" value="1"/>
</dbReference>
<keyword evidence="2" id="KW-0808">Transferase</keyword>
<accession>A0A381RDG6</accession>
<dbReference type="GO" id="GO:0042245">
    <property type="term" value="P:RNA repair"/>
    <property type="evidence" value="ECO:0007669"/>
    <property type="project" value="UniProtKB-KW"/>
</dbReference>
<evidence type="ECO:0000256" key="1">
    <source>
        <dbReference type="ARBA" id="ARBA00001946"/>
    </source>
</evidence>